<organism evidence="8">
    <name type="scientific">Auxenochlorella protothecoides</name>
    <name type="common">Green microalga</name>
    <name type="synonym">Chlorella protothecoides</name>
    <dbReference type="NCBI Taxonomy" id="3075"/>
    <lineage>
        <taxon>Eukaryota</taxon>
        <taxon>Viridiplantae</taxon>
        <taxon>Chlorophyta</taxon>
        <taxon>core chlorophytes</taxon>
        <taxon>Trebouxiophyceae</taxon>
        <taxon>Chlorellales</taxon>
        <taxon>Chlorellaceae</taxon>
        <taxon>Auxenochlorella</taxon>
    </lineage>
</organism>
<evidence type="ECO:0008006" key="9">
    <source>
        <dbReference type="Google" id="ProtNLM"/>
    </source>
</evidence>
<protein>
    <recommendedName>
        <fullName evidence="9">Protein Mpv17</fullName>
    </recommendedName>
</protein>
<dbReference type="GO" id="GO:0005737">
    <property type="term" value="C:cytoplasm"/>
    <property type="evidence" value="ECO:0007669"/>
    <property type="project" value="TreeGrafter"/>
</dbReference>
<feature type="transmembrane region" description="Helical" evidence="6">
    <location>
        <begin position="187"/>
        <end position="208"/>
    </location>
</feature>
<evidence type="ECO:0000256" key="7">
    <source>
        <dbReference type="SAM" id="MobiDB-lite"/>
    </source>
</evidence>
<dbReference type="GO" id="GO:0016020">
    <property type="term" value="C:membrane"/>
    <property type="evidence" value="ECO:0007669"/>
    <property type="project" value="UniProtKB-SubCell"/>
</dbReference>
<evidence type="ECO:0000256" key="2">
    <source>
        <dbReference type="ARBA" id="ARBA00006824"/>
    </source>
</evidence>
<evidence type="ECO:0000256" key="4">
    <source>
        <dbReference type="ARBA" id="ARBA00022989"/>
    </source>
</evidence>
<proteinExistence type="inferred from homology"/>
<reference evidence="8" key="1">
    <citation type="submission" date="2015-08" db="EMBL/GenBank/DDBJ databases">
        <authorList>
            <person name="Babu N.S."/>
            <person name="Beckwith C.J."/>
            <person name="Beseler K.G."/>
            <person name="Brison A."/>
            <person name="Carone J.V."/>
            <person name="Caskin T.P."/>
            <person name="Diamond M."/>
            <person name="Durham M.E."/>
            <person name="Foxe J.M."/>
            <person name="Go M."/>
            <person name="Henderson B.A."/>
            <person name="Jones I.B."/>
            <person name="McGettigan J.A."/>
            <person name="Micheletti S.J."/>
            <person name="Nasrallah M.E."/>
            <person name="Ortiz D."/>
            <person name="Piller C.R."/>
            <person name="Privatt S.R."/>
            <person name="Schneider S.L."/>
            <person name="Sharp S."/>
            <person name="Smith T.C."/>
            <person name="Stanton J.D."/>
            <person name="Ullery H.E."/>
            <person name="Wilson R.J."/>
            <person name="Serrano M.G."/>
            <person name="Buck G."/>
            <person name="Lee V."/>
            <person name="Wang Y."/>
            <person name="Carvalho R."/>
            <person name="Voegtly L."/>
            <person name="Shi R."/>
            <person name="Duckworth R."/>
            <person name="Johnson A."/>
            <person name="Loviza R."/>
            <person name="Walstead R."/>
            <person name="Shah Z."/>
            <person name="Kiflezghi M."/>
            <person name="Wade K."/>
            <person name="Ball S.L."/>
            <person name="Bradley K.W."/>
            <person name="Asai D.J."/>
            <person name="Bowman C.A."/>
            <person name="Russell D.A."/>
            <person name="Pope W.H."/>
            <person name="Jacobs-Sera D."/>
            <person name="Hendrix R.W."/>
            <person name="Hatfull G.F."/>
        </authorList>
    </citation>
    <scope>NUCLEOTIDE SEQUENCE</scope>
</reference>
<feature type="transmembrane region" description="Helical" evidence="6">
    <location>
        <begin position="251"/>
        <end position="268"/>
    </location>
</feature>
<accession>A0A1D1ZWJ3</accession>
<evidence type="ECO:0000313" key="8">
    <source>
        <dbReference type="EMBL" id="JAT71328.1"/>
    </source>
</evidence>
<dbReference type="AlphaFoldDB" id="A0A1D1ZWJ3"/>
<feature type="region of interest" description="Disordered" evidence="7">
    <location>
        <begin position="48"/>
        <end position="74"/>
    </location>
</feature>
<keyword evidence="3 6" id="KW-0812">Transmembrane</keyword>
<feature type="transmembrane region" description="Helical" evidence="6">
    <location>
        <begin position="148"/>
        <end position="167"/>
    </location>
</feature>
<keyword evidence="5 6" id="KW-0472">Membrane</keyword>
<dbReference type="PANTHER" id="PTHR11266">
    <property type="entry name" value="PEROXISOMAL MEMBRANE PROTEIN 2, PXMP2 MPV17"/>
    <property type="match status" value="1"/>
</dbReference>
<comment type="similarity">
    <text evidence="2 6">Belongs to the peroxisomal membrane protein PXMP2/4 family.</text>
</comment>
<comment type="subcellular location">
    <subcellularLocation>
        <location evidence="1">Membrane</location>
        <topology evidence="1">Multi-pass membrane protein</topology>
    </subcellularLocation>
</comment>
<evidence type="ECO:0000256" key="5">
    <source>
        <dbReference type="ARBA" id="ARBA00023136"/>
    </source>
</evidence>
<sequence>MLQSLRRGCKLVDMVVTAGLLGPAGRVSLPGPSNNAVFGSRLFRKPVGPGPSARLGQKPLAPRNPNTTCFDSGGGSGGGAGALRGYSGGSGGGSGRSGAAGLWAAYTTLLAKKPLLTKSVTAGVLNGLGDVLAQVTVDKHRDFDFKRLAIFAFLGVAMIGPMLHAWYGVLGRVVTSTGPKAGLMRMVLDQFVAAPFFIGSVVAAVMVLEGHGEQVGPKLRRDLFSIVRSNWALWVPFQFLNFGYIPAQFQVLAANCVALVWNVYLSYASHN</sequence>
<keyword evidence="4 6" id="KW-1133">Transmembrane helix</keyword>
<dbReference type="InterPro" id="IPR007248">
    <property type="entry name" value="Mpv17_PMP22"/>
</dbReference>
<evidence type="ECO:0000256" key="1">
    <source>
        <dbReference type="ARBA" id="ARBA00004141"/>
    </source>
</evidence>
<dbReference type="PANTHER" id="PTHR11266:SF80">
    <property type="entry name" value="PEROXISOMAL MEMBRANE PROTEIN 2"/>
    <property type="match status" value="1"/>
</dbReference>
<name>A0A1D1ZWJ3_AUXPR</name>
<evidence type="ECO:0000256" key="6">
    <source>
        <dbReference type="RuleBase" id="RU363053"/>
    </source>
</evidence>
<dbReference type="EMBL" id="GDKF01007294">
    <property type="protein sequence ID" value="JAT71328.1"/>
    <property type="molecule type" value="Transcribed_RNA"/>
</dbReference>
<dbReference type="Pfam" id="PF04117">
    <property type="entry name" value="Mpv17_PMP22"/>
    <property type="match status" value="1"/>
</dbReference>
<gene>
    <name evidence="8" type="ORF">g.25588</name>
</gene>
<evidence type="ECO:0000256" key="3">
    <source>
        <dbReference type="ARBA" id="ARBA00022692"/>
    </source>
</evidence>